<accession>A0A2N5VUG8</accession>
<comment type="caution">
    <text evidence="2">The sequence shown here is derived from an EMBL/GenBank/DDBJ whole genome shotgun (WGS) entry which is preliminary data.</text>
</comment>
<keyword evidence="1" id="KW-0732">Signal</keyword>
<proteinExistence type="predicted"/>
<dbReference type="OrthoDB" id="2496660at2759"/>
<gene>
    <name evidence="2" type="ORF">PCANC_04339</name>
</gene>
<protein>
    <submittedName>
        <fullName evidence="2">Uncharacterized protein</fullName>
    </submittedName>
</protein>
<feature type="signal peptide" evidence="1">
    <location>
        <begin position="1"/>
        <end position="25"/>
    </location>
</feature>
<evidence type="ECO:0000313" key="2">
    <source>
        <dbReference type="EMBL" id="PLW53640.1"/>
    </source>
</evidence>
<feature type="chain" id="PRO_5014743164" evidence="1">
    <location>
        <begin position="26"/>
        <end position="328"/>
    </location>
</feature>
<name>A0A2N5VUG8_9BASI</name>
<keyword evidence="3" id="KW-1185">Reference proteome</keyword>
<evidence type="ECO:0000256" key="1">
    <source>
        <dbReference type="SAM" id="SignalP"/>
    </source>
</evidence>
<dbReference type="EMBL" id="PGCJ01000058">
    <property type="protein sequence ID" value="PLW53640.1"/>
    <property type="molecule type" value="Genomic_DNA"/>
</dbReference>
<sequence length="328" mass="36940">MGFKHLYLTVALLFVFNRSLHEVQAALLAEKSTPLAGAAPMHEADIGEDAKAVALDELPYKVHDGNPEDFKAIRQRTIQLHAITVPKTTAGVADLVRLGLGVFFQRNMGRQMRKKRARCTCAIHSVGPAQFPVRLPGDMEHEILTVRVPSITDECIRPLEGDVIPEDYQYWQDHIEEVKAFIVAHDYMGSNVPEGEVAEGDFGKFLMPTYKTKETLAKLRVGKYADAEKPKEVKEEVLEEFQGDEYRTIHGFLGLEKDPAHLVSMKGAIRWFTRHIYRILNAQYPGAQYSFFRVSGGVRSNDLEEVHVFLTRPGLPKITAPSEDMLKP</sequence>
<reference evidence="2 3" key="1">
    <citation type="submission" date="2017-11" db="EMBL/GenBank/DDBJ databases">
        <title>De novo assembly and phasing of dikaryotic genomes from two isolates of Puccinia coronata f. sp. avenae, the causal agent of oat crown rust.</title>
        <authorList>
            <person name="Miller M.E."/>
            <person name="Zhang Y."/>
            <person name="Omidvar V."/>
            <person name="Sperschneider J."/>
            <person name="Schwessinger B."/>
            <person name="Raley C."/>
            <person name="Palmer J.M."/>
            <person name="Garnica D."/>
            <person name="Upadhyaya N."/>
            <person name="Rathjen J."/>
            <person name="Taylor J.M."/>
            <person name="Park R.F."/>
            <person name="Dodds P.N."/>
            <person name="Hirsch C.D."/>
            <person name="Kianian S.F."/>
            <person name="Figueroa M."/>
        </authorList>
    </citation>
    <scope>NUCLEOTIDE SEQUENCE [LARGE SCALE GENOMIC DNA]</scope>
    <source>
        <strain evidence="2">12NC29</strain>
    </source>
</reference>
<organism evidence="2 3">
    <name type="scientific">Puccinia coronata f. sp. avenae</name>
    <dbReference type="NCBI Taxonomy" id="200324"/>
    <lineage>
        <taxon>Eukaryota</taxon>
        <taxon>Fungi</taxon>
        <taxon>Dikarya</taxon>
        <taxon>Basidiomycota</taxon>
        <taxon>Pucciniomycotina</taxon>
        <taxon>Pucciniomycetes</taxon>
        <taxon>Pucciniales</taxon>
        <taxon>Pucciniaceae</taxon>
        <taxon>Puccinia</taxon>
    </lineage>
</organism>
<evidence type="ECO:0000313" key="3">
    <source>
        <dbReference type="Proteomes" id="UP000235388"/>
    </source>
</evidence>
<dbReference type="Proteomes" id="UP000235388">
    <property type="component" value="Unassembled WGS sequence"/>
</dbReference>
<dbReference type="AlphaFoldDB" id="A0A2N5VUG8"/>